<reference evidence="1 2" key="1">
    <citation type="journal article" date="2022" name="Hortic Res">
        <title>A haplotype resolved chromosomal level avocado genome allows analysis of novel avocado genes.</title>
        <authorList>
            <person name="Nath O."/>
            <person name="Fletcher S.J."/>
            <person name="Hayward A."/>
            <person name="Shaw L.M."/>
            <person name="Masouleh A.K."/>
            <person name="Furtado A."/>
            <person name="Henry R.J."/>
            <person name="Mitter N."/>
        </authorList>
    </citation>
    <scope>NUCLEOTIDE SEQUENCE [LARGE SCALE GENOMIC DNA]</scope>
    <source>
        <strain evidence="2">cv. Hass</strain>
    </source>
</reference>
<dbReference type="EMBL" id="CM056810">
    <property type="protein sequence ID" value="KAJ8642727.1"/>
    <property type="molecule type" value="Genomic_DNA"/>
</dbReference>
<gene>
    <name evidence="1" type="ORF">MRB53_004475</name>
</gene>
<organism evidence="1 2">
    <name type="scientific">Persea americana</name>
    <name type="common">Avocado</name>
    <dbReference type="NCBI Taxonomy" id="3435"/>
    <lineage>
        <taxon>Eukaryota</taxon>
        <taxon>Viridiplantae</taxon>
        <taxon>Streptophyta</taxon>
        <taxon>Embryophyta</taxon>
        <taxon>Tracheophyta</taxon>
        <taxon>Spermatophyta</taxon>
        <taxon>Magnoliopsida</taxon>
        <taxon>Magnoliidae</taxon>
        <taxon>Laurales</taxon>
        <taxon>Lauraceae</taxon>
        <taxon>Persea</taxon>
    </lineage>
</organism>
<dbReference type="Proteomes" id="UP001234297">
    <property type="component" value="Chromosome 2"/>
</dbReference>
<comment type="caution">
    <text evidence="1">The sequence shown here is derived from an EMBL/GenBank/DDBJ whole genome shotgun (WGS) entry which is preliminary data.</text>
</comment>
<evidence type="ECO:0000313" key="2">
    <source>
        <dbReference type="Proteomes" id="UP001234297"/>
    </source>
</evidence>
<accession>A0ACC2MAP0</accession>
<sequence length="268" mass="30448">MGQFNQTQVGLLDFFPLVLDSTFSKRKRFKSSLDSSMEADKAKAELAALTEELGREICVFPTITTPTSDKAPSNLTSQDEESEDFYAFTPEDYYRLLGSKKEEKFLKTRKIREAEEAERRSRITKAVIRVRFPDNYTLEAKFHPSDTVQSLMDLLMKVIARPDLPFYIYTTPPKKQIKDMSEDFYSLGFAPGAIVYFSYNLPKEGDEGVADVGHCLRDDIIALNSLEVIPEQAEVLQAAPEPAVKEPSLDTQEPKPVKKPAKPKWFKM</sequence>
<protein>
    <submittedName>
        <fullName evidence="1">Uncharacterized protein</fullName>
    </submittedName>
</protein>
<evidence type="ECO:0000313" key="1">
    <source>
        <dbReference type="EMBL" id="KAJ8642727.1"/>
    </source>
</evidence>
<name>A0ACC2MAP0_PERAE</name>
<keyword evidence="2" id="KW-1185">Reference proteome</keyword>
<proteinExistence type="predicted"/>